<dbReference type="EC" id="3.1.3.48" evidence="8"/>
<dbReference type="InterPro" id="IPR028472">
    <property type="entry name" value="EYA"/>
</dbReference>
<dbReference type="EMBL" id="NCKU01000023">
    <property type="protein sequence ID" value="RWS17881.1"/>
    <property type="molecule type" value="Genomic_DNA"/>
</dbReference>
<dbReference type="Proteomes" id="UP000285301">
    <property type="component" value="Unassembled WGS sequence"/>
</dbReference>
<dbReference type="GO" id="GO:0030154">
    <property type="term" value="P:cell differentiation"/>
    <property type="evidence" value="ECO:0007669"/>
    <property type="project" value="TreeGrafter"/>
</dbReference>
<comment type="catalytic activity">
    <reaction evidence="5 8">
        <text>O-phospho-L-tyrosyl-[protein] + H2O = L-tyrosyl-[protein] + phosphate</text>
        <dbReference type="Rhea" id="RHEA:10684"/>
        <dbReference type="Rhea" id="RHEA-COMP:10136"/>
        <dbReference type="Rhea" id="RHEA-COMP:20101"/>
        <dbReference type="ChEBI" id="CHEBI:15377"/>
        <dbReference type="ChEBI" id="CHEBI:43474"/>
        <dbReference type="ChEBI" id="CHEBI:46858"/>
        <dbReference type="ChEBI" id="CHEBI:61978"/>
        <dbReference type="EC" id="3.1.3.48"/>
    </reaction>
</comment>
<evidence type="ECO:0000256" key="6">
    <source>
        <dbReference type="PIRSR" id="PIRSR628472-1"/>
    </source>
</evidence>
<name>A0A3S4RM54_9ACAR</name>
<keyword evidence="8" id="KW-0805">Transcription regulation</keyword>
<dbReference type="AlphaFoldDB" id="A0A3S4RM54"/>
<keyword evidence="3 7" id="KW-0460">Magnesium</keyword>
<protein>
    <recommendedName>
        <fullName evidence="8">Eyes absent homolog</fullName>
        <ecNumber evidence="8">3.1.3.48</ecNumber>
    </recommendedName>
</protein>
<evidence type="ECO:0000313" key="11">
    <source>
        <dbReference type="Proteomes" id="UP000285301"/>
    </source>
</evidence>
<evidence type="ECO:0000256" key="5">
    <source>
        <dbReference type="ARBA" id="ARBA00051722"/>
    </source>
</evidence>
<dbReference type="InterPro" id="IPR038102">
    <property type="entry name" value="EYA_dom_sf"/>
</dbReference>
<dbReference type="PANTHER" id="PTHR10190">
    <property type="entry name" value="EYES ABSENT"/>
    <property type="match status" value="1"/>
</dbReference>
<dbReference type="GO" id="GO:0004725">
    <property type="term" value="F:protein tyrosine phosphatase activity"/>
    <property type="evidence" value="ECO:0007669"/>
    <property type="project" value="UniProtKB-EC"/>
</dbReference>
<dbReference type="STRING" id="1965070.A0A3S4RM54"/>
<organism evidence="10 11">
    <name type="scientific">Dinothrombium tinctorium</name>
    <dbReference type="NCBI Taxonomy" id="1965070"/>
    <lineage>
        <taxon>Eukaryota</taxon>
        <taxon>Metazoa</taxon>
        <taxon>Ecdysozoa</taxon>
        <taxon>Arthropoda</taxon>
        <taxon>Chelicerata</taxon>
        <taxon>Arachnida</taxon>
        <taxon>Acari</taxon>
        <taxon>Acariformes</taxon>
        <taxon>Trombidiformes</taxon>
        <taxon>Prostigmata</taxon>
        <taxon>Anystina</taxon>
        <taxon>Parasitengona</taxon>
        <taxon>Trombidioidea</taxon>
        <taxon>Trombidiidae</taxon>
        <taxon>Dinothrombium</taxon>
    </lineage>
</organism>
<evidence type="ECO:0000256" key="9">
    <source>
        <dbReference type="SAM" id="MobiDB-lite"/>
    </source>
</evidence>
<dbReference type="GO" id="GO:0045739">
    <property type="term" value="P:positive regulation of DNA repair"/>
    <property type="evidence" value="ECO:0007669"/>
    <property type="project" value="TreeGrafter"/>
</dbReference>
<dbReference type="GO" id="GO:0046872">
    <property type="term" value="F:metal ion binding"/>
    <property type="evidence" value="ECO:0007669"/>
    <property type="project" value="UniProtKB-KW"/>
</dbReference>
<gene>
    <name evidence="10" type="ORF">B4U79_07462</name>
</gene>
<keyword evidence="4 8" id="KW-0904">Protein phosphatase</keyword>
<feature type="active site" description="Nucleophile" evidence="6">
    <location>
        <position position="111"/>
    </location>
</feature>
<keyword evidence="7 8" id="KW-0479">Metal-binding</keyword>
<dbReference type="OrthoDB" id="167668at2759"/>
<proteinExistence type="inferred from homology"/>
<evidence type="ECO:0000256" key="4">
    <source>
        <dbReference type="ARBA" id="ARBA00022912"/>
    </source>
</evidence>
<keyword evidence="2 8" id="KW-0378">Hydrolase</keyword>
<evidence type="ECO:0000256" key="8">
    <source>
        <dbReference type="RuleBase" id="RU362036"/>
    </source>
</evidence>
<accession>A0A3S4RM54</accession>
<evidence type="ECO:0000256" key="1">
    <source>
        <dbReference type="ARBA" id="ARBA00010501"/>
    </source>
</evidence>
<evidence type="ECO:0000256" key="7">
    <source>
        <dbReference type="PIRSR" id="PIRSR628472-2"/>
    </source>
</evidence>
<dbReference type="PANTHER" id="PTHR10190:SF16">
    <property type="entry name" value="DEVELOPMENTAL PROTEIN EYES ABSENT"/>
    <property type="match status" value="1"/>
</dbReference>
<keyword evidence="8" id="KW-0804">Transcription</keyword>
<dbReference type="Gene3D" id="3.40.50.12350">
    <property type="match status" value="1"/>
</dbReference>
<comment type="similarity">
    <text evidence="1 8">Belongs to the HAD-like hydrolase superfamily. EYA family.</text>
</comment>
<dbReference type="GO" id="GO:2001240">
    <property type="term" value="P:negative regulation of extrinsic apoptotic signaling pathway in absence of ligand"/>
    <property type="evidence" value="ECO:0007669"/>
    <property type="project" value="TreeGrafter"/>
</dbReference>
<feature type="active site" description="Proton donor" evidence="6">
    <location>
        <position position="113"/>
    </location>
</feature>
<sequence>MKSLLAFQPTSSYSAYYPSSQTAYGDYVPNATGTSNTVAGSTATYQLNSPLPSNPSINYHHSIESNPSPSKSTTDNVVKKAPVKSGRGRGRRQPNPSPDLESSLERVFIWDLDETIIIFHTLMTGRYATEYKKDAQTAVNLGLRMEEMIFNLADIHFFFNDLEECDQVHIDEANGEDNGQDLRYPEAHFSRLLIQFNLSNYNFQTDGFQDANRNSNLVIPSSGSRNGIDWMRKLAFRYRRIKEIYTQYRKNVEGKHPTKVCFFCYRKLCYC</sequence>
<evidence type="ECO:0000313" key="10">
    <source>
        <dbReference type="EMBL" id="RWS17881.1"/>
    </source>
</evidence>
<keyword evidence="11" id="KW-1185">Reference proteome</keyword>
<evidence type="ECO:0000256" key="3">
    <source>
        <dbReference type="ARBA" id="ARBA00022842"/>
    </source>
</evidence>
<reference evidence="10 11" key="1">
    <citation type="journal article" date="2018" name="Gigascience">
        <title>Genomes of trombidid mites reveal novel predicted allergens and laterally-transferred genes associated with secondary metabolism.</title>
        <authorList>
            <person name="Dong X."/>
            <person name="Chaisiri K."/>
            <person name="Xia D."/>
            <person name="Armstrong S.D."/>
            <person name="Fang Y."/>
            <person name="Donnelly M.J."/>
            <person name="Kadowaki T."/>
            <person name="McGarry J.W."/>
            <person name="Darby A.C."/>
            <person name="Makepeace B.L."/>
        </authorList>
    </citation>
    <scope>NUCLEOTIDE SEQUENCE [LARGE SCALE GENOMIC DNA]</scope>
    <source>
        <strain evidence="10">UoL-WK</strain>
    </source>
</reference>
<evidence type="ECO:0000256" key="2">
    <source>
        <dbReference type="ARBA" id="ARBA00022801"/>
    </source>
</evidence>
<feature type="binding site" evidence="7">
    <location>
        <position position="113"/>
    </location>
    <ligand>
        <name>Mg(2+)</name>
        <dbReference type="ChEBI" id="CHEBI:18420"/>
    </ligand>
</feature>
<dbReference type="GO" id="GO:0005634">
    <property type="term" value="C:nucleus"/>
    <property type="evidence" value="ECO:0007669"/>
    <property type="project" value="TreeGrafter"/>
</dbReference>
<feature type="region of interest" description="Disordered" evidence="9">
    <location>
        <begin position="49"/>
        <end position="100"/>
    </location>
</feature>
<feature type="binding site" evidence="7">
    <location>
        <position position="111"/>
    </location>
    <ligand>
        <name>Mg(2+)</name>
        <dbReference type="ChEBI" id="CHEBI:18420"/>
    </ligand>
</feature>
<comment type="cofactor">
    <cofactor evidence="7 8">
        <name>Mg(2+)</name>
        <dbReference type="ChEBI" id="CHEBI:18420"/>
    </cofactor>
    <text evidence="7 8">Binds 1 Mg(2+) ion per subunit.</text>
</comment>
<feature type="compositionally biased region" description="Polar residues" evidence="9">
    <location>
        <begin position="49"/>
        <end position="76"/>
    </location>
</feature>
<comment type="caution">
    <text evidence="10">The sequence shown here is derived from an EMBL/GenBank/DDBJ whole genome shotgun (WGS) entry which is preliminary data.</text>
</comment>